<dbReference type="Gene3D" id="1.10.287.70">
    <property type="match status" value="1"/>
</dbReference>
<gene>
    <name evidence="5" type="ORF">TTHERM_01013270</name>
</gene>
<sequence length="943" mass="111883">MIFLMNQKPCLGEEQDNVEEDEFAGNSLHFQDQSARSHNQIFENDQKGNKKVDFSFNQELLKSQLNIDNKLQLTLLTSIKEEEPIKDEPTNLAQKQQSSILDEQSQSLTPKLIDSYRTQQSGMNSNQIFQNLLKFQYEHIVDYENVEMKQKNLQKKQKIHNQTLSKQLWRYKFFKILLLVNKFLFNMKKSLVYTRPYMLQKQHTQALNDKAAFNIVQNRSLKKEYSTPTKRSNFVKKIHKMFLKFKKQMKCFYKPIVNCLLKFQYCVSTIKVFEPFHPLLIFWDFIIIIHIILNLMSIPYEISFSFTNSPYFNLSNYVIIISDFFIQLNTSFYYKGKTEIKQHHHNLEKYKKEDGRFQRITQRNKYTIAYLIKIKHLSRLSDKIREYFQIDDKYAQFTNLTLLLIQILYLMHVFACMWYKIGVYVDRDLQEKSWIQNFKVKETSEQVYYVNSIYFAIVTIITIGYGDITPIHYLEKLFIVFMAFLSCVNFGYALNQIGALIQEINQRKQQYRIQTANINKYMKEMQVTSSLQSQARKYLEYAFCENFSKNQTSVSVLENLSSNLKNLIKKEVHMRYLKEIPCLRQNFSTKFLERVSLLFKEKSYGSGETIIDQFELRQPTLQIVMKGKVSLEVKQKYSQTDNKFQKLKKYQYFGQYEFFTQNLQSLHSVNSIGISTLLYLELDDFLQLLDEFPDDKEVYYSLKDQLNLYQMYGVISQQCISCRTQGHLINRCRFISYQPNQLKVISKYVQEEDKLIKEIQRKQQKKHNTLQRLNENKQIVEEIQKNSSFDEESFLQDEYENTDNVQSSEQSRSRTISFVDQKQQRQSQAQVLVSQLSQNNKSQSQGQALASQQSINSSPIQKNDINRSIKNSDTDDKQLNSPRNTDSQLDISIDRKSTQQNDQILESCNNIISFNLKVLHPYAQNLQNRIKFIFHIITQKISK</sequence>
<dbReference type="AlphaFoldDB" id="Q22L26"/>
<dbReference type="SUPFAM" id="SSF51206">
    <property type="entry name" value="cAMP-binding domain-like"/>
    <property type="match status" value="1"/>
</dbReference>
<dbReference type="GO" id="GO:0003254">
    <property type="term" value="P:regulation of membrane depolarization"/>
    <property type="evidence" value="ECO:0007669"/>
    <property type="project" value="TreeGrafter"/>
</dbReference>
<dbReference type="HOGENOM" id="CLU_543491_0_0_1"/>
<dbReference type="OrthoDB" id="312527at2759"/>
<feature type="transmembrane region" description="Helical" evidence="3">
    <location>
        <begin position="314"/>
        <end position="334"/>
    </location>
</feature>
<dbReference type="RefSeq" id="XP_976586.2">
    <property type="nucleotide sequence ID" value="XM_971493.2"/>
</dbReference>
<reference evidence="6" key="1">
    <citation type="journal article" date="2006" name="PLoS Biol.">
        <title>Macronuclear genome sequence of the ciliate Tetrahymena thermophila, a model eukaryote.</title>
        <authorList>
            <person name="Eisen J.A."/>
            <person name="Coyne R.S."/>
            <person name="Wu M."/>
            <person name="Wu D."/>
            <person name="Thiagarajan M."/>
            <person name="Wortman J.R."/>
            <person name="Badger J.H."/>
            <person name="Ren Q."/>
            <person name="Amedeo P."/>
            <person name="Jones K.M."/>
            <person name="Tallon L.J."/>
            <person name="Delcher A.L."/>
            <person name="Salzberg S.L."/>
            <person name="Silva J.C."/>
            <person name="Haas B.J."/>
            <person name="Majoros W.H."/>
            <person name="Farzad M."/>
            <person name="Carlton J.M."/>
            <person name="Smith R.K. Jr."/>
            <person name="Garg J."/>
            <person name="Pearlman R.E."/>
            <person name="Karrer K.M."/>
            <person name="Sun L."/>
            <person name="Manning G."/>
            <person name="Elde N.C."/>
            <person name="Turkewitz A.P."/>
            <person name="Asai D.J."/>
            <person name="Wilkes D.E."/>
            <person name="Wang Y."/>
            <person name="Cai H."/>
            <person name="Collins K."/>
            <person name="Stewart B.A."/>
            <person name="Lee S.R."/>
            <person name="Wilamowska K."/>
            <person name="Weinberg Z."/>
            <person name="Ruzzo W.L."/>
            <person name="Wloga D."/>
            <person name="Gaertig J."/>
            <person name="Frankel J."/>
            <person name="Tsao C.-C."/>
            <person name="Gorovsky M.A."/>
            <person name="Keeling P.J."/>
            <person name="Waller R.F."/>
            <person name="Patron N.J."/>
            <person name="Cherry J.M."/>
            <person name="Stover N.A."/>
            <person name="Krieger C.J."/>
            <person name="del Toro C."/>
            <person name="Ryder H.F."/>
            <person name="Williamson S.C."/>
            <person name="Barbeau R.A."/>
            <person name="Hamilton E.P."/>
            <person name="Orias E."/>
        </authorList>
    </citation>
    <scope>NUCLEOTIDE SEQUENCE [LARGE SCALE GENOMIC DNA]</scope>
    <source>
        <strain evidence="6">SB210</strain>
    </source>
</reference>
<dbReference type="GO" id="GO:0098855">
    <property type="term" value="C:HCN channel complex"/>
    <property type="evidence" value="ECO:0007669"/>
    <property type="project" value="TreeGrafter"/>
</dbReference>
<dbReference type="PROSITE" id="PS50042">
    <property type="entry name" value="CNMP_BINDING_3"/>
    <property type="match status" value="1"/>
</dbReference>
<dbReference type="Gene3D" id="2.60.120.10">
    <property type="entry name" value="Jelly Rolls"/>
    <property type="match status" value="1"/>
</dbReference>
<dbReference type="InterPro" id="IPR014710">
    <property type="entry name" value="RmlC-like_jellyroll"/>
</dbReference>
<feature type="transmembrane region" description="Helical" evidence="3">
    <location>
        <begin position="280"/>
        <end position="302"/>
    </location>
</feature>
<keyword evidence="6" id="KW-1185">Reference proteome</keyword>
<feature type="transmembrane region" description="Helical" evidence="3">
    <location>
        <begin position="477"/>
        <end position="494"/>
    </location>
</feature>
<dbReference type="InterPro" id="IPR000595">
    <property type="entry name" value="cNMP-bd_dom"/>
</dbReference>
<dbReference type="Gene3D" id="1.10.287.630">
    <property type="entry name" value="Helix hairpin bin"/>
    <property type="match status" value="1"/>
</dbReference>
<dbReference type="PANTHER" id="PTHR45689">
    <property type="entry name" value="I[[H]] CHANNEL, ISOFORM E"/>
    <property type="match status" value="1"/>
</dbReference>
<feature type="region of interest" description="Disordered" evidence="2">
    <location>
        <begin position="798"/>
        <end position="893"/>
    </location>
</feature>
<dbReference type="PANTHER" id="PTHR45689:SF5">
    <property type="entry name" value="I[[H]] CHANNEL, ISOFORM E"/>
    <property type="match status" value="1"/>
</dbReference>
<dbReference type="InterPro" id="IPR018490">
    <property type="entry name" value="cNMP-bd_dom_sf"/>
</dbReference>
<feature type="transmembrane region" description="Helical" evidence="3">
    <location>
        <begin position="400"/>
        <end position="421"/>
    </location>
</feature>
<keyword evidence="3" id="KW-0812">Transmembrane</keyword>
<accession>Q22L26</accession>
<dbReference type="GO" id="GO:0035725">
    <property type="term" value="P:sodium ion transmembrane transport"/>
    <property type="evidence" value="ECO:0007669"/>
    <property type="project" value="TreeGrafter"/>
</dbReference>
<dbReference type="SUPFAM" id="SSF81324">
    <property type="entry name" value="Voltage-gated potassium channels"/>
    <property type="match status" value="1"/>
</dbReference>
<dbReference type="EMBL" id="GG662865">
    <property type="protein sequence ID" value="EAR85991.2"/>
    <property type="molecule type" value="Genomic_DNA"/>
</dbReference>
<evidence type="ECO:0000259" key="4">
    <source>
        <dbReference type="PROSITE" id="PS50042"/>
    </source>
</evidence>
<keyword evidence="3" id="KW-1133">Transmembrane helix</keyword>
<dbReference type="KEGG" id="tet:TTHERM_01013270"/>
<organism evidence="5 6">
    <name type="scientific">Tetrahymena thermophila (strain SB210)</name>
    <dbReference type="NCBI Taxonomy" id="312017"/>
    <lineage>
        <taxon>Eukaryota</taxon>
        <taxon>Sar</taxon>
        <taxon>Alveolata</taxon>
        <taxon>Ciliophora</taxon>
        <taxon>Intramacronucleata</taxon>
        <taxon>Oligohymenophorea</taxon>
        <taxon>Hymenostomatida</taxon>
        <taxon>Tetrahymenina</taxon>
        <taxon>Tetrahymenidae</taxon>
        <taxon>Tetrahymena</taxon>
    </lineage>
</organism>
<dbReference type="InterPro" id="IPR013099">
    <property type="entry name" value="K_chnl_dom"/>
</dbReference>
<dbReference type="Pfam" id="PF07885">
    <property type="entry name" value="Ion_trans_2"/>
    <property type="match status" value="1"/>
</dbReference>
<keyword evidence="1" id="KW-0175">Coiled coil</keyword>
<name>Q22L26_TETTS</name>
<feature type="compositionally biased region" description="Polar residues" evidence="2">
    <location>
        <begin position="802"/>
        <end position="820"/>
    </location>
</feature>
<proteinExistence type="predicted"/>
<dbReference type="GeneID" id="7835867"/>
<evidence type="ECO:0000256" key="3">
    <source>
        <dbReference type="SAM" id="Phobius"/>
    </source>
</evidence>
<feature type="coiled-coil region" evidence="1">
    <location>
        <begin position="745"/>
        <end position="776"/>
    </location>
</feature>
<feature type="compositionally biased region" description="Basic and acidic residues" evidence="2">
    <location>
        <begin position="864"/>
        <end position="878"/>
    </location>
</feature>
<feature type="compositionally biased region" description="Polar residues" evidence="2">
    <location>
        <begin position="879"/>
        <end position="890"/>
    </location>
</feature>
<evidence type="ECO:0000313" key="5">
    <source>
        <dbReference type="EMBL" id="EAR85991.2"/>
    </source>
</evidence>
<dbReference type="GO" id="GO:0005249">
    <property type="term" value="F:voltage-gated potassium channel activity"/>
    <property type="evidence" value="ECO:0007669"/>
    <property type="project" value="TreeGrafter"/>
</dbReference>
<keyword evidence="3" id="KW-0472">Membrane</keyword>
<dbReference type="InterPro" id="IPR051413">
    <property type="entry name" value="K/Na_HCN_channel"/>
</dbReference>
<evidence type="ECO:0000256" key="1">
    <source>
        <dbReference type="SAM" id="Coils"/>
    </source>
</evidence>
<evidence type="ECO:0000256" key="2">
    <source>
        <dbReference type="SAM" id="MobiDB-lite"/>
    </source>
</evidence>
<feature type="transmembrane region" description="Helical" evidence="3">
    <location>
        <begin position="447"/>
        <end position="465"/>
    </location>
</feature>
<dbReference type="InParanoid" id="Q22L26"/>
<evidence type="ECO:0000313" key="6">
    <source>
        <dbReference type="Proteomes" id="UP000009168"/>
    </source>
</evidence>
<feature type="domain" description="Cyclic nucleotide-binding" evidence="4">
    <location>
        <begin position="583"/>
        <end position="689"/>
    </location>
</feature>
<protein>
    <submittedName>
        <fullName evidence="5">Cyclic nucleotide-binding domain protein</fullName>
    </submittedName>
</protein>
<feature type="compositionally biased region" description="Low complexity" evidence="2">
    <location>
        <begin position="824"/>
        <end position="854"/>
    </location>
</feature>
<dbReference type="Proteomes" id="UP000009168">
    <property type="component" value="Unassembled WGS sequence"/>
</dbReference>